<protein>
    <submittedName>
        <fullName evidence="1">Uncharacterized protein</fullName>
    </submittedName>
</protein>
<evidence type="ECO:0000313" key="1">
    <source>
        <dbReference type="EMBL" id="TYI38047.1"/>
    </source>
</evidence>
<dbReference type="AlphaFoldDB" id="A0A5D2RAY0"/>
<organism evidence="1 2">
    <name type="scientific">Gossypium tomentosum</name>
    <name type="common">Hawaiian cotton</name>
    <name type="synonym">Gossypium sandvicense</name>
    <dbReference type="NCBI Taxonomy" id="34277"/>
    <lineage>
        <taxon>Eukaryota</taxon>
        <taxon>Viridiplantae</taxon>
        <taxon>Streptophyta</taxon>
        <taxon>Embryophyta</taxon>
        <taxon>Tracheophyta</taxon>
        <taxon>Spermatophyta</taxon>
        <taxon>Magnoliopsida</taxon>
        <taxon>eudicotyledons</taxon>
        <taxon>Gunneridae</taxon>
        <taxon>Pentapetalae</taxon>
        <taxon>rosids</taxon>
        <taxon>malvids</taxon>
        <taxon>Malvales</taxon>
        <taxon>Malvaceae</taxon>
        <taxon>Malvoideae</taxon>
        <taxon>Gossypium</taxon>
    </lineage>
</organism>
<keyword evidence="2" id="KW-1185">Reference proteome</keyword>
<dbReference type="EMBL" id="CM017612">
    <property type="protein sequence ID" value="TYI38047.1"/>
    <property type="molecule type" value="Genomic_DNA"/>
</dbReference>
<gene>
    <name evidence="1" type="ORF">ES332_A03G258200v1</name>
</gene>
<dbReference type="Proteomes" id="UP000322667">
    <property type="component" value="Chromosome A03"/>
</dbReference>
<evidence type="ECO:0000313" key="2">
    <source>
        <dbReference type="Proteomes" id="UP000322667"/>
    </source>
</evidence>
<reference evidence="1 2" key="1">
    <citation type="submission" date="2019-07" db="EMBL/GenBank/DDBJ databases">
        <title>WGS assembly of Gossypium tomentosum.</title>
        <authorList>
            <person name="Chen Z.J."/>
            <person name="Sreedasyam A."/>
            <person name="Ando A."/>
            <person name="Song Q."/>
            <person name="De L."/>
            <person name="Hulse-Kemp A."/>
            <person name="Ding M."/>
            <person name="Ye W."/>
            <person name="Kirkbride R."/>
            <person name="Jenkins J."/>
            <person name="Plott C."/>
            <person name="Lovell J."/>
            <person name="Lin Y.-M."/>
            <person name="Vaughn R."/>
            <person name="Liu B."/>
            <person name="Li W."/>
            <person name="Simpson S."/>
            <person name="Scheffler B."/>
            <person name="Saski C."/>
            <person name="Grover C."/>
            <person name="Hu G."/>
            <person name="Conover J."/>
            <person name="Carlson J."/>
            <person name="Shu S."/>
            <person name="Boston L."/>
            <person name="Williams M."/>
            <person name="Peterson D."/>
            <person name="Mcgee K."/>
            <person name="Jones D."/>
            <person name="Wendel J."/>
            <person name="Stelly D."/>
            <person name="Grimwood J."/>
            <person name="Schmutz J."/>
        </authorList>
    </citation>
    <scope>NUCLEOTIDE SEQUENCE [LARGE SCALE GENOMIC DNA]</scope>
    <source>
        <strain evidence="1">7179.01</strain>
    </source>
</reference>
<proteinExistence type="predicted"/>
<sequence length="75" mass="8571">MEFLSNIWEHVESDDFMERVCQAGRVGDHVDNDHHGVRPLNHDPLISSARRVGDHVDSDHHGLCVLENMEDSQKV</sequence>
<name>A0A5D2RAY0_GOSTO</name>
<accession>A0A5D2RAY0</accession>